<organism evidence="2 3">
    <name type="scientific">Malus baccata</name>
    <name type="common">Siberian crab apple</name>
    <name type="synonym">Pyrus baccata</name>
    <dbReference type="NCBI Taxonomy" id="106549"/>
    <lineage>
        <taxon>Eukaryota</taxon>
        <taxon>Viridiplantae</taxon>
        <taxon>Streptophyta</taxon>
        <taxon>Embryophyta</taxon>
        <taxon>Tracheophyta</taxon>
        <taxon>Spermatophyta</taxon>
        <taxon>Magnoliopsida</taxon>
        <taxon>eudicotyledons</taxon>
        <taxon>Gunneridae</taxon>
        <taxon>Pentapetalae</taxon>
        <taxon>rosids</taxon>
        <taxon>fabids</taxon>
        <taxon>Rosales</taxon>
        <taxon>Rosaceae</taxon>
        <taxon>Amygdaloideae</taxon>
        <taxon>Maleae</taxon>
        <taxon>Malus</taxon>
    </lineage>
</organism>
<proteinExistence type="predicted"/>
<dbReference type="Proteomes" id="UP000315295">
    <property type="component" value="Unassembled WGS sequence"/>
</dbReference>
<evidence type="ECO:0000313" key="2">
    <source>
        <dbReference type="EMBL" id="TQE07142.1"/>
    </source>
</evidence>
<accession>A0A540N7X1</accession>
<feature type="region of interest" description="Disordered" evidence="1">
    <location>
        <begin position="30"/>
        <end position="51"/>
    </location>
</feature>
<evidence type="ECO:0000256" key="1">
    <source>
        <dbReference type="SAM" id="MobiDB-lite"/>
    </source>
</evidence>
<protein>
    <submittedName>
        <fullName evidence="2">Uncharacterized protein</fullName>
    </submittedName>
</protein>
<sequence>MTVVNFLQIWGNVSEVLDDDDFVIVGDVDIGEGKQSENDEPGSGELRKKKRKIEKVAGELKEVEKVVKAGEEDGATVNHKKDGLSLKEKKKDGTRKKAYDSSARGEESIGKKEKRESKESVGKKEKRKNEDEKLKSTEANLKKAKRSKKAAE</sequence>
<dbReference type="STRING" id="106549.A0A540N7X1"/>
<feature type="compositionally biased region" description="Basic and acidic residues" evidence="1">
    <location>
        <begin position="79"/>
        <end position="136"/>
    </location>
</feature>
<dbReference type="EMBL" id="VIEB01000090">
    <property type="protein sequence ID" value="TQE07142.1"/>
    <property type="molecule type" value="Genomic_DNA"/>
</dbReference>
<keyword evidence="3" id="KW-1185">Reference proteome</keyword>
<dbReference type="AlphaFoldDB" id="A0A540N7X1"/>
<reference evidence="2 3" key="1">
    <citation type="journal article" date="2019" name="G3 (Bethesda)">
        <title>Sequencing of a Wild Apple (Malus baccata) Genome Unravels the Differences Between Cultivated and Wild Apple Species Regarding Disease Resistance and Cold Tolerance.</title>
        <authorList>
            <person name="Chen X."/>
        </authorList>
    </citation>
    <scope>NUCLEOTIDE SEQUENCE [LARGE SCALE GENOMIC DNA]</scope>
    <source>
        <strain evidence="3">cv. Shandingzi</strain>
        <tissue evidence="2">Leaves</tissue>
    </source>
</reference>
<name>A0A540N7X1_MALBA</name>
<comment type="caution">
    <text evidence="2">The sequence shown here is derived from an EMBL/GenBank/DDBJ whole genome shotgun (WGS) entry which is preliminary data.</text>
</comment>
<gene>
    <name evidence="2" type="ORF">C1H46_007195</name>
</gene>
<feature type="region of interest" description="Disordered" evidence="1">
    <location>
        <begin position="67"/>
        <end position="152"/>
    </location>
</feature>
<feature type="compositionally biased region" description="Basic residues" evidence="1">
    <location>
        <begin position="142"/>
        <end position="152"/>
    </location>
</feature>
<evidence type="ECO:0000313" key="3">
    <source>
        <dbReference type="Proteomes" id="UP000315295"/>
    </source>
</evidence>